<dbReference type="PANTHER" id="PTHR12147:SF26">
    <property type="entry name" value="PEPTIDASE M28 DOMAIN-CONTAINING PROTEIN"/>
    <property type="match status" value="1"/>
</dbReference>
<feature type="domain" description="Peptidase M28" evidence="2">
    <location>
        <begin position="239"/>
        <end position="406"/>
    </location>
</feature>
<keyword evidence="1" id="KW-0472">Membrane</keyword>
<dbReference type="Pfam" id="PF04389">
    <property type="entry name" value="Peptidase_M28"/>
    <property type="match status" value="1"/>
</dbReference>
<evidence type="ECO:0000313" key="4">
    <source>
        <dbReference type="Proteomes" id="UP000265882"/>
    </source>
</evidence>
<proteinExistence type="predicted"/>
<dbReference type="Proteomes" id="UP000265882">
    <property type="component" value="Unassembled WGS sequence"/>
</dbReference>
<comment type="caution">
    <text evidence="3">The sequence shown here is derived from an EMBL/GenBank/DDBJ whole genome shotgun (WGS) entry which is preliminary data.</text>
</comment>
<dbReference type="EMBL" id="QZKU01000143">
    <property type="protein sequence ID" value="RJP14516.1"/>
    <property type="molecule type" value="Genomic_DNA"/>
</dbReference>
<dbReference type="GO" id="GO:0006508">
    <property type="term" value="P:proteolysis"/>
    <property type="evidence" value="ECO:0007669"/>
    <property type="project" value="InterPro"/>
</dbReference>
<evidence type="ECO:0000313" key="3">
    <source>
        <dbReference type="EMBL" id="RJP14516.1"/>
    </source>
</evidence>
<dbReference type="PANTHER" id="PTHR12147">
    <property type="entry name" value="METALLOPEPTIDASE M28 FAMILY MEMBER"/>
    <property type="match status" value="1"/>
</dbReference>
<evidence type="ECO:0000259" key="2">
    <source>
        <dbReference type="Pfam" id="PF04389"/>
    </source>
</evidence>
<feature type="transmembrane region" description="Helical" evidence="1">
    <location>
        <begin position="209"/>
        <end position="229"/>
    </location>
</feature>
<feature type="transmembrane region" description="Helical" evidence="1">
    <location>
        <begin position="184"/>
        <end position="203"/>
    </location>
</feature>
<gene>
    <name evidence="3" type="ORF">C4520_21160</name>
</gene>
<reference evidence="3 4" key="1">
    <citation type="journal article" date="2017" name="ISME J.">
        <title>Energy and carbon metabolisms in a deep terrestrial subsurface fluid microbial community.</title>
        <authorList>
            <person name="Momper L."/>
            <person name="Jungbluth S.P."/>
            <person name="Lee M.D."/>
            <person name="Amend J.P."/>
        </authorList>
    </citation>
    <scope>NUCLEOTIDE SEQUENCE [LARGE SCALE GENOMIC DNA]</scope>
    <source>
        <strain evidence="3">SURF_5</strain>
    </source>
</reference>
<sequence length="429" mass="47973">MLFCLMSRESKWADCLPGSISFPPPSMSKLGKTMNVSEYLEQLTRWPHRGSTTEYERQAAEYLHKCMEEMGLETRLEHFVSHTSFSWIYLIIYGGFLLGGAFGWNHPFFGLLVCCLMFALFYGECTSLWKGLAGILPKRPSQNVLGVLPNEKARKKVVLVAHYDTSKSGLNFHPSAVGSFRRSFLLSIFIMALLIEVLVIRFFEGEGTLLYVLWLISLVYLLSPVILLLHREMFGQYVQGAADNASGVASMLAVAKKLSEKSPAHLEVWCLATGCEEVNLVGMAAFLRAHQYELNPETTYFLNFDNLGSGSLRYITAEGVLRVFPSACELVAIADRLSQREQFSGVRPYVYKRATLDALVASSRGYKTMSLMALNENDEIVHWHWPSDILENVDVSVAEKAAAFAHAVLAELDIHVEANQRGEGDGRST</sequence>
<dbReference type="AlphaFoldDB" id="A0A3A4N863"/>
<feature type="transmembrane region" description="Helical" evidence="1">
    <location>
        <begin position="85"/>
        <end position="102"/>
    </location>
</feature>
<dbReference type="InterPro" id="IPR007484">
    <property type="entry name" value="Peptidase_M28"/>
</dbReference>
<evidence type="ECO:0000256" key="1">
    <source>
        <dbReference type="SAM" id="Phobius"/>
    </source>
</evidence>
<dbReference type="GO" id="GO:0008235">
    <property type="term" value="F:metalloexopeptidase activity"/>
    <property type="evidence" value="ECO:0007669"/>
    <property type="project" value="InterPro"/>
</dbReference>
<feature type="transmembrane region" description="Helical" evidence="1">
    <location>
        <begin position="108"/>
        <end position="129"/>
    </location>
</feature>
<keyword evidence="1" id="KW-0812">Transmembrane</keyword>
<organism evidence="3 4">
    <name type="scientific">Abyssobacteria bacterium (strain SURF_5)</name>
    <dbReference type="NCBI Taxonomy" id="2093360"/>
    <lineage>
        <taxon>Bacteria</taxon>
        <taxon>Pseudomonadati</taxon>
        <taxon>Candidatus Hydrogenedentota</taxon>
        <taxon>Candidatus Abyssobacteria</taxon>
    </lineage>
</organism>
<dbReference type="Gene3D" id="3.40.630.10">
    <property type="entry name" value="Zn peptidases"/>
    <property type="match status" value="1"/>
</dbReference>
<name>A0A3A4N863_ABYX5</name>
<dbReference type="SUPFAM" id="SSF53187">
    <property type="entry name" value="Zn-dependent exopeptidases"/>
    <property type="match status" value="1"/>
</dbReference>
<dbReference type="InterPro" id="IPR045175">
    <property type="entry name" value="M28_fam"/>
</dbReference>
<keyword evidence="1" id="KW-1133">Transmembrane helix</keyword>
<accession>A0A3A4N863</accession>
<protein>
    <submittedName>
        <fullName evidence="3">M28 family peptidase</fullName>
    </submittedName>
</protein>